<feature type="compositionally biased region" description="Polar residues" evidence="1">
    <location>
        <begin position="38"/>
        <end position="49"/>
    </location>
</feature>
<dbReference type="RefSeq" id="WP_213172545.1">
    <property type="nucleotide sequence ID" value="NZ_CP070496.1"/>
</dbReference>
<dbReference type="Proteomes" id="UP000662939">
    <property type="component" value="Chromosome"/>
</dbReference>
<evidence type="ECO:0000313" key="4">
    <source>
        <dbReference type="Proteomes" id="UP000662939"/>
    </source>
</evidence>
<accession>A0A895XMF4</accession>
<dbReference type="KEGG" id="nav:JQS30_06415"/>
<feature type="region of interest" description="Disordered" evidence="1">
    <location>
        <begin position="1"/>
        <end position="85"/>
    </location>
</feature>
<gene>
    <name evidence="3" type="ORF">JQS30_06415</name>
</gene>
<dbReference type="GO" id="GO:0004549">
    <property type="term" value="F:tRNA-specific ribonuclease activity"/>
    <property type="evidence" value="ECO:0007669"/>
    <property type="project" value="InterPro"/>
</dbReference>
<organism evidence="3 4">
    <name type="scientific">Natronoglycomyces albus</name>
    <dbReference type="NCBI Taxonomy" id="2811108"/>
    <lineage>
        <taxon>Bacteria</taxon>
        <taxon>Bacillati</taxon>
        <taxon>Actinomycetota</taxon>
        <taxon>Actinomycetes</taxon>
        <taxon>Glycomycetales</taxon>
        <taxon>Glycomycetaceae</taxon>
        <taxon>Natronoglycomyces</taxon>
    </lineage>
</organism>
<evidence type="ECO:0000313" key="3">
    <source>
        <dbReference type="EMBL" id="QSB06534.1"/>
    </source>
</evidence>
<evidence type="ECO:0000256" key="1">
    <source>
        <dbReference type="SAM" id="MobiDB-lite"/>
    </source>
</evidence>
<dbReference type="AlphaFoldDB" id="A0A895XMF4"/>
<name>A0A895XMF4_9ACTN</name>
<dbReference type="CDD" id="cd13442">
    <property type="entry name" value="CDI_toxin_Bp1026b-like"/>
    <property type="match status" value="1"/>
</dbReference>
<dbReference type="InterPro" id="IPR040559">
    <property type="entry name" value="CdiA_C"/>
</dbReference>
<keyword evidence="4" id="KW-1185">Reference proteome</keyword>
<feature type="compositionally biased region" description="Polar residues" evidence="1">
    <location>
        <begin position="12"/>
        <end position="26"/>
    </location>
</feature>
<evidence type="ECO:0000259" key="2">
    <source>
        <dbReference type="Pfam" id="PF18451"/>
    </source>
</evidence>
<feature type="domain" description="tRNA nuclease CdiA C-terminal" evidence="2">
    <location>
        <begin position="116"/>
        <end position="193"/>
    </location>
</feature>
<sequence length="204" mass="22169">MALREGLEEATASLTGVGSQLETLENQAHALRNHHGNAATSPGSTSPRAQNKPAIDSSTKPSMPRDPNREPEGIPEAIKGSPIKKQSLRREYEAAKLLAVAGYKVVQSPPTNSHGKNPDYLIEGRQWDCYSPSGNSLNTVRSAIRNKVSKNQAYSIILNLSDSKLTSNEIEERLARDPVTGLKEVKVIQDGQIHDLKLSPKGNQ</sequence>
<dbReference type="Pfam" id="PF18451">
    <property type="entry name" value="CdiA_C"/>
    <property type="match status" value="1"/>
</dbReference>
<reference evidence="3" key="1">
    <citation type="submission" date="2021-02" db="EMBL/GenBank/DDBJ databases">
        <title>Natronoglycomyces albus gen. nov., sp. nov, a haloalkaliphilic actinobacterium from a soda solonchak soil.</title>
        <authorList>
            <person name="Sorokin D.Y."/>
            <person name="Khijniak T.V."/>
            <person name="Zakharycheva A.P."/>
            <person name="Boueva O.V."/>
            <person name="Ariskina E.V."/>
            <person name="Hahnke R.L."/>
            <person name="Bunk B."/>
            <person name="Sproer C."/>
            <person name="Schumann P."/>
            <person name="Evtushenko L.I."/>
            <person name="Kublanov I.V."/>
        </authorList>
    </citation>
    <scope>NUCLEOTIDE SEQUENCE</scope>
    <source>
        <strain evidence="3">DSM 106290</strain>
    </source>
</reference>
<dbReference type="InterPro" id="IPR033806">
    <property type="entry name" value="CDI_toxin_Bp1026b-like"/>
</dbReference>
<dbReference type="Gene3D" id="3.40.1350.120">
    <property type="match status" value="1"/>
</dbReference>
<protein>
    <recommendedName>
        <fullName evidence="2">tRNA nuclease CdiA C-terminal domain-containing protein</fullName>
    </recommendedName>
</protein>
<dbReference type="EMBL" id="CP070496">
    <property type="protein sequence ID" value="QSB06534.1"/>
    <property type="molecule type" value="Genomic_DNA"/>
</dbReference>
<proteinExistence type="predicted"/>